<accession>A0A8S3VH38</accession>
<dbReference type="CDD" id="cd00303">
    <property type="entry name" value="retropepsin_like"/>
    <property type="match status" value="1"/>
</dbReference>
<dbReference type="OrthoDB" id="6262013at2759"/>
<dbReference type="InterPro" id="IPR021109">
    <property type="entry name" value="Peptidase_aspartic_dom_sf"/>
</dbReference>
<evidence type="ECO:0000313" key="1">
    <source>
        <dbReference type="EMBL" id="CAG2254188.1"/>
    </source>
</evidence>
<organism evidence="1 2">
    <name type="scientific">Mytilus edulis</name>
    <name type="common">Blue mussel</name>
    <dbReference type="NCBI Taxonomy" id="6550"/>
    <lineage>
        <taxon>Eukaryota</taxon>
        <taxon>Metazoa</taxon>
        <taxon>Spiralia</taxon>
        <taxon>Lophotrochozoa</taxon>
        <taxon>Mollusca</taxon>
        <taxon>Bivalvia</taxon>
        <taxon>Autobranchia</taxon>
        <taxon>Pteriomorphia</taxon>
        <taxon>Mytilida</taxon>
        <taxon>Mytiloidea</taxon>
        <taxon>Mytilidae</taxon>
        <taxon>Mytilinae</taxon>
        <taxon>Mytilus</taxon>
    </lineage>
</organism>
<name>A0A8S3VH38_MYTED</name>
<comment type="caution">
    <text evidence="1">The sequence shown here is derived from an EMBL/GenBank/DDBJ whole genome shotgun (WGS) entry which is preliminary data.</text>
</comment>
<dbReference type="EMBL" id="CAJPWZ010003231">
    <property type="protein sequence ID" value="CAG2254188.1"/>
    <property type="molecule type" value="Genomic_DNA"/>
</dbReference>
<proteinExistence type="predicted"/>
<keyword evidence="2" id="KW-1185">Reference proteome</keyword>
<evidence type="ECO:0000313" key="2">
    <source>
        <dbReference type="Proteomes" id="UP000683360"/>
    </source>
</evidence>
<dbReference type="Proteomes" id="UP000683360">
    <property type="component" value="Unassembled WGS sequence"/>
</dbReference>
<dbReference type="SUPFAM" id="SSF50630">
    <property type="entry name" value="Acid proteases"/>
    <property type="match status" value="1"/>
</dbReference>
<dbReference type="Gene3D" id="2.40.70.10">
    <property type="entry name" value="Acid Proteases"/>
    <property type="match status" value="1"/>
</dbReference>
<dbReference type="AlphaFoldDB" id="A0A8S3VH38"/>
<evidence type="ECO:0008006" key="3">
    <source>
        <dbReference type="Google" id="ProtNLM"/>
    </source>
</evidence>
<sequence>MGVKSVDSVTFSTEIFNNVTGKCPEIDILIENQPVRSLIDTGSQVSTISETFFNSLLEKKPVLYDITKWMKVTGANDLPIPYVGYIEVDINIINTCIPKVGMLVVKDSEVRIHSRKSKTQSLLGSINFFRKVKDTVDLHSENKQIEMIGKQLFSILTLYNISAENDTENIDSNEKVALSFVKIAGKSPVLIPANSMRMVSCTTRQSSDNKKLCASMYKQYKG</sequence>
<gene>
    <name evidence="1" type="ORF">MEDL_65688</name>
</gene>
<protein>
    <recommendedName>
        <fullName evidence="3">Retropepsins domain-containing protein</fullName>
    </recommendedName>
</protein>
<reference evidence="1" key="1">
    <citation type="submission" date="2021-03" db="EMBL/GenBank/DDBJ databases">
        <authorList>
            <person name="Bekaert M."/>
        </authorList>
    </citation>
    <scope>NUCLEOTIDE SEQUENCE</scope>
</reference>